<dbReference type="InterPro" id="IPR019317">
    <property type="entry name" value="BRI3"/>
</dbReference>
<sequence>MPSKYQSQATPAAPMGHAIDGRERVVVVQQQAPQCNHQHSEHGDFTCCGICCGVCLFPIGLICCFLMREKRCANCKKPL</sequence>
<dbReference type="AlphaFoldDB" id="A0AAV2YYV9"/>
<gene>
    <name evidence="2" type="ORF">N0F65_009608</name>
</gene>
<proteinExistence type="predicted"/>
<reference evidence="2" key="1">
    <citation type="submission" date="2022-11" db="EMBL/GenBank/DDBJ databases">
        <authorList>
            <person name="Morgan W.R."/>
            <person name="Tartar A."/>
        </authorList>
    </citation>
    <scope>NUCLEOTIDE SEQUENCE</scope>
    <source>
        <strain evidence="2">ARSEF 373</strain>
    </source>
</reference>
<reference evidence="2" key="2">
    <citation type="journal article" date="2023" name="Microbiol Resour">
        <title>Decontamination and Annotation of the Draft Genome Sequence of the Oomycete Lagenidium giganteum ARSEF 373.</title>
        <authorList>
            <person name="Morgan W.R."/>
            <person name="Tartar A."/>
        </authorList>
    </citation>
    <scope>NUCLEOTIDE SEQUENCE</scope>
    <source>
        <strain evidence="2">ARSEF 373</strain>
    </source>
</reference>
<name>A0AAV2YYV9_9STRA</name>
<keyword evidence="1" id="KW-0812">Transmembrane</keyword>
<keyword evidence="1" id="KW-0472">Membrane</keyword>
<keyword evidence="1" id="KW-1133">Transmembrane helix</keyword>
<organism evidence="2 3">
    <name type="scientific">Lagenidium giganteum</name>
    <dbReference type="NCBI Taxonomy" id="4803"/>
    <lineage>
        <taxon>Eukaryota</taxon>
        <taxon>Sar</taxon>
        <taxon>Stramenopiles</taxon>
        <taxon>Oomycota</taxon>
        <taxon>Peronosporomycetes</taxon>
        <taxon>Pythiales</taxon>
        <taxon>Pythiaceae</taxon>
    </lineage>
</organism>
<evidence type="ECO:0000313" key="2">
    <source>
        <dbReference type="EMBL" id="DAZ97709.1"/>
    </source>
</evidence>
<evidence type="ECO:0000256" key="1">
    <source>
        <dbReference type="SAM" id="Phobius"/>
    </source>
</evidence>
<evidence type="ECO:0000313" key="3">
    <source>
        <dbReference type="Proteomes" id="UP001146120"/>
    </source>
</evidence>
<comment type="caution">
    <text evidence="2">The sequence shown here is derived from an EMBL/GenBank/DDBJ whole genome shotgun (WGS) entry which is preliminary data.</text>
</comment>
<keyword evidence="3" id="KW-1185">Reference proteome</keyword>
<protein>
    <recommendedName>
        <fullName evidence="4">Brain protein I3</fullName>
    </recommendedName>
</protein>
<evidence type="ECO:0008006" key="4">
    <source>
        <dbReference type="Google" id="ProtNLM"/>
    </source>
</evidence>
<dbReference type="Pfam" id="PF10164">
    <property type="entry name" value="BRI3"/>
    <property type="match status" value="1"/>
</dbReference>
<feature type="transmembrane region" description="Helical" evidence="1">
    <location>
        <begin position="43"/>
        <end position="67"/>
    </location>
</feature>
<dbReference type="Proteomes" id="UP001146120">
    <property type="component" value="Unassembled WGS sequence"/>
</dbReference>
<accession>A0AAV2YYV9</accession>
<dbReference type="PANTHER" id="PTHR13551">
    <property type="entry name" value="BRAIN PROTEIN I3"/>
    <property type="match status" value="1"/>
</dbReference>
<dbReference type="EMBL" id="DAKRPA010000127">
    <property type="protein sequence ID" value="DAZ97709.1"/>
    <property type="molecule type" value="Genomic_DNA"/>
</dbReference>